<evidence type="ECO:0000259" key="2">
    <source>
        <dbReference type="PROSITE" id="PS50404"/>
    </source>
</evidence>
<dbReference type="EMBL" id="JBHRYF010000023">
    <property type="protein sequence ID" value="MFC3661574.1"/>
    <property type="molecule type" value="Genomic_DNA"/>
</dbReference>
<dbReference type="PROSITE" id="PS50405">
    <property type="entry name" value="GST_CTER"/>
    <property type="match status" value="1"/>
</dbReference>
<evidence type="ECO:0000313" key="4">
    <source>
        <dbReference type="EMBL" id="MFC3661574.1"/>
    </source>
</evidence>
<accession>A0ABV7UY40</accession>
<dbReference type="SUPFAM" id="SSF52833">
    <property type="entry name" value="Thioredoxin-like"/>
    <property type="match status" value="1"/>
</dbReference>
<dbReference type="InterPro" id="IPR004045">
    <property type="entry name" value="Glutathione_S-Trfase_N"/>
</dbReference>
<dbReference type="SFLD" id="SFLDG00358">
    <property type="entry name" value="Main_(cytGST)"/>
    <property type="match status" value="1"/>
</dbReference>
<dbReference type="PROSITE" id="PS50404">
    <property type="entry name" value="GST_NTER"/>
    <property type="match status" value="1"/>
</dbReference>
<protein>
    <submittedName>
        <fullName evidence="4">Glutathione S-transferase family protein</fullName>
    </submittedName>
</protein>
<feature type="domain" description="GST N-terminal" evidence="2">
    <location>
        <begin position="7"/>
        <end position="88"/>
    </location>
</feature>
<dbReference type="Pfam" id="PF02798">
    <property type="entry name" value="GST_N"/>
    <property type="match status" value="1"/>
</dbReference>
<dbReference type="Gene3D" id="1.20.1050.10">
    <property type="match status" value="1"/>
</dbReference>
<dbReference type="InterPro" id="IPR010987">
    <property type="entry name" value="Glutathione-S-Trfase_C-like"/>
</dbReference>
<proteinExistence type="inferred from homology"/>
<dbReference type="Proteomes" id="UP001595724">
    <property type="component" value="Unassembled WGS sequence"/>
</dbReference>
<dbReference type="SUPFAM" id="SSF47616">
    <property type="entry name" value="GST C-terminal domain-like"/>
    <property type="match status" value="1"/>
</dbReference>
<sequence>MLRLYGFSRVNPIAHGRTRDLRVLWALEEMDQPFELVGLDHPAKELNTAAYRAVSPFEQIPVIEDDGLVLSESGAIVLYLARKTGRLIPADAAGAARVERWCFAALNTIEVPLLNLQLMDFVTHDSGANEYRGFLVQWAMRQLGALERWLEGREYVANDDFSVADILLSHVLTETDDPALLDSHPGVREYRERCLSRASWRRTIERYRERVEAG</sequence>
<dbReference type="CDD" id="cd03046">
    <property type="entry name" value="GST_N_GTT1_like"/>
    <property type="match status" value="1"/>
</dbReference>
<dbReference type="CDD" id="cd03207">
    <property type="entry name" value="GST_C_8"/>
    <property type="match status" value="1"/>
</dbReference>
<reference evidence="5" key="1">
    <citation type="journal article" date="2019" name="Int. J. Syst. Evol. Microbiol.">
        <title>The Global Catalogue of Microorganisms (GCM) 10K type strain sequencing project: providing services to taxonomists for standard genome sequencing and annotation.</title>
        <authorList>
            <consortium name="The Broad Institute Genomics Platform"/>
            <consortium name="The Broad Institute Genome Sequencing Center for Infectious Disease"/>
            <person name="Wu L."/>
            <person name="Ma J."/>
        </authorList>
    </citation>
    <scope>NUCLEOTIDE SEQUENCE [LARGE SCALE GENOMIC DNA]</scope>
    <source>
        <strain evidence="5">KCTC 42211</strain>
    </source>
</reference>
<dbReference type="InterPro" id="IPR040079">
    <property type="entry name" value="Glutathione_S-Trfase"/>
</dbReference>
<dbReference type="SFLD" id="SFLDS00019">
    <property type="entry name" value="Glutathione_Transferase_(cytos"/>
    <property type="match status" value="1"/>
</dbReference>
<dbReference type="InterPro" id="IPR036282">
    <property type="entry name" value="Glutathione-S-Trfase_C_sf"/>
</dbReference>
<keyword evidence="5" id="KW-1185">Reference proteome</keyword>
<comment type="caution">
    <text evidence="4">The sequence shown here is derived from an EMBL/GenBank/DDBJ whole genome shotgun (WGS) entry which is preliminary data.</text>
</comment>
<evidence type="ECO:0000259" key="3">
    <source>
        <dbReference type="PROSITE" id="PS50405"/>
    </source>
</evidence>
<dbReference type="Pfam" id="PF00043">
    <property type="entry name" value="GST_C"/>
    <property type="match status" value="1"/>
</dbReference>
<dbReference type="Gene3D" id="3.40.30.10">
    <property type="entry name" value="Glutaredoxin"/>
    <property type="match status" value="1"/>
</dbReference>
<name>A0ABV7UY40_9GAMM</name>
<dbReference type="InterPro" id="IPR004046">
    <property type="entry name" value="GST_C"/>
</dbReference>
<dbReference type="RefSeq" id="WP_386713251.1">
    <property type="nucleotide sequence ID" value="NZ_JBHRYF010000023.1"/>
</dbReference>
<comment type="similarity">
    <text evidence="1">Belongs to the GST superfamily.</text>
</comment>
<evidence type="ECO:0000313" key="5">
    <source>
        <dbReference type="Proteomes" id="UP001595724"/>
    </source>
</evidence>
<evidence type="ECO:0000256" key="1">
    <source>
        <dbReference type="RuleBase" id="RU003494"/>
    </source>
</evidence>
<gene>
    <name evidence="4" type="ORF">ACFOM9_16055</name>
</gene>
<dbReference type="InterPro" id="IPR036249">
    <property type="entry name" value="Thioredoxin-like_sf"/>
</dbReference>
<dbReference type="PANTHER" id="PTHR44051">
    <property type="entry name" value="GLUTATHIONE S-TRANSFERASE-RELATED"/>
    <property type="match status" value="1"/>
</dbReference>
<dbReference type="PANTHER" id="PTHR44051:SF9">
    <property type="entry name" value="GLUTATHIONE S-TRANSFERASE 1"/>
    <property type="match status" value="1"/>
</dbReference>
<organism evidence="4 5">
    <name type="scientific">Luteimonas notoginsengisoli</name>
    <dbReference type="NCBI Taxonomy" id="1578200"/>
    <lineage>
        <taxon>Bacteria</taxon>
        <taxon>Pseudomonadati</taxon>
        <taxon>Pseudomonadota</taxon>
        <taxon>Gammaproteobacteria</taxon>
        <taxon>Lysobacterales</taxon>
        <taxon>Lysobacteraceae</taxon>
        <taxon>Luteimonas</taxon>
    </lineage>
</organism>
<feature type="domain" description="GST C-terminal" evidence="3">
    <location>
        <begin position="91"/>
        <end position="214"/>
    </location>
</feature>